<dbReference type="HAMAP" id="MF_00454">
    <property type="entry name" value="FluC"/>
    <property type="match status" value="1"/>
</dbReference>
<dbReference type="GO" id="GO:0062054">
    <property type="term" value="F:fluoride channel activity"/>
    <property type="evidence" value="ECO:0007669"/>
    <property type="project" value="UniProtKB-UniRule"/>
</dbReference>
<evidence type="ECO:0000256" key="2">
    <source>
        <dbReference type="ARBA" id="ARBA00022475"/>
    </source>
</evidence>
<keyword evidence="10" id="KW-1185">Reference proteome</keyword>
<dbReference type="RefSeq" id="WP_054582754.1">
    <property type="nucleotide sequence ID" value="NZ_LGUC01000001.1"/>
</dbReference>
<gene>
    <name evidence="8" type="primary">fluC</name>
    <name evidence="8" type="synonym">crcB</name>
    <name evidence="9" type="ORF">SY89_00178</name>
</gene>
<protein>
    <recommendedName>
        <fullName evidence="8">Fluoride-specific ion channel FluC</fullName>
    </recommendedName>
</protein>
<dbReference type="EMBL" id="LGUC01000001">
    <property type="protein sequence ID" value="KPN29465.1"/>
    <property type="molecule type" value="Genomic_DNA"/>
</dbReference>
<keyword evidence="5 8" id="KW-0472">Membrane</keyword>
<evidence type="ECO:0000256" key="3">
    <source>
        <dbReference type="ARBA" id="ARBA00022692"/>
    </source>
</evidence>
<evidence type="ECO:0000313" key="9">
    <source>
        <dbReference type="EMBL" id="KPN29465.1"/>
    </source>
</evidence>
<keyword evidence="8" id="KW-0407">Ion channel</keyword>
<evidence type="ECO:0000313" key="10">
    <source>
        <dbReference type="Proteomes" id="UP000050535"/>
    </source>
</evidence>
<feature type="transmembrane region" description="Helical" evidence="8">
    <location>
        <begin position="61"/>
        <end position="80"/>
    </location>
</feature>
<proteinExistence type="inferred from homology"/>
<keyword evidence="3 8" id="KW-0812">Transmembrane</keyword>
<comment type="similarity">
    <text evidence="6 8">Belongs to the fluoride channel Fluc/FEX (TC 1.A.43) family.</text>
</comment>
<dbReference type="AlphaFoldDB" id="A0A0P7FS65"/>
<comment type="catalytic activity">
    <reaction evidence="7">
        <text>fluoride(in) = fluoride(out)</text>
        <dbReference type="Rhea" id="RHEA:76159"/>
        <dbReference type="ChEBI" id="CHEBI:17051"/>
    </reaction>
    <physiologicalReaction direction="left-to-right" evidence="7">
        <dbReference type="Rhea" id="RHEA:76160"/>
    </physiologicalReaction>
</comment>
<comment type="subcellular location">
    <subcellularLocation>
        <location evidence="1 8">Cell membrane</location>
        <topology evidence="1 8">Multi-pass membrane protein</topology>
    </subcellularLocation>
</comment>
<feature type="transmembrane region" description="Helical" evidence="8">
    <location>
        <begin position="92"/>
        <end position="115"/>
    </location>
</feature>
<sequence length="132" mass="12858">MRSRARTLALVAGGGFAGANARWLLAVALPDLGGTLAANVLGAFVLGAVVATVAAGRLGPAVRLALATGFLSSFTTYSTFAVESALAGSPALMIGNVLTNYALGFAAAAAGLVLARRILGHDGDASAGGESA</sequence>
<keyword evidence="8" id="KW-0813">Transport</keyword>
<dbReference type="GO" id="GO:0140114">
    <property type="term" value="P:cellular detoxification of fluoride"/>
    <property type="evidence" value="ECO:0007669"/>
    <property type="project" value="UniProtKB-UniRule"/>
</dbReference>
<accession>A0A0P7FS65</accession>
<evidence type="ECO:0000256" key="6">
    <source>
        <dbReference type="ARBA" id="ARBA00035120"/>
    </source>
</evidence>
<keyword evidence="2 8" id="KW-1003">Cell membrane</keyword>
<dbReference type="Pfam" id="PF02537">
    <property type="entry name" value="CRCB"/>
    <property type="match status" value="1"/>
</dbReference>
<evidence type="ECO:0000256" key="5">
    <source>
        <dbReference type="ARBA" id="ARBA00023136"/>
    </source>
</evidence>
<name>A0A0P7FS65_9EURY</name>
<evidence type="ECO:0000256" key="1">
    <source>
        <dbReference type="ARBA" id="ARBA00004651"/>
    </source>
</evidence>
<dbReference type="OrthoDB" id="313571at2157"/>
<keyword evidence="4 8" id="KW-1133">Transmembrane helix</keyword>
<keyword evidence="8" id="KW-0406">Ion transport</keyword>
<feature type="transmembrane region" description="Helical" evidence="8">
    <location>
        <begin position="36"/>
        <end position="54"/>
    </location>
</feature>
<dbReference type="Proteomes" id="UP000050535">
    <property type="component" value="Unassembled WGS sequence"/>
</dbReference>
<evidence type="ECO:0000256" key="8">
    <source>
        <dbReference type="HAMAP-Rule" id="MF_00454"/>
    </source>
</evidence>
<evidence type="ECO:0000256" key="7">
    <source>
        <dbReference type="ARBA" id="ARBA00035585"/>
    </source>
</evidence>
<reference evidence="10" key="1">
    <citation type="submission" date="2013-11" db="EMBL/GenBank/DDBJ databases">
        <authorList>
            <person name="Hoang H.T."/>
            <person name="Killian M.L."/>
            <person name="Madson D.M."/>
            <person name="Arruda P.H.E."/>
            <person name="Sun D."/>
            <person name="Schwartz K.J."/>
            <person name="Yoon K."/>
        </authorList>
    </citation>
    <scope>NUCLEOTIDE SEQUENCE [LARGE SCALE GENOMIC DNA]</scope>
    <source>
        <strain evidence="10">CDK2</strain>
    </source>
</reference>
<comment type="caution">
    <text evidence="8">Lacks conserved residue(s) required for the propagation of feature annotation.</text>
</comment>
<dbReference type="GO" id="GO:0005886">
    <property type="term" value="C:plasma membrane"/>
    <property type="evidence" value="ECO:0007669"/>
    <property type="project" value="UniProtKB-SubCell"/>
</dbReference>
<evidence type="ECO:0000256" key="4">
    <source>
        <dbReference type="ARBA" id="ARBA00022989"/>
    </source>
</evidence>
<comment type="function">
    <text evidence="8">Fluoride-specific ion channel. Important for reducing fluoride concentration in the cell, thus reducing its toxicity.</text>
</comment>
<organism evidence="9 10">
    <name type="scientific">Halolamina pelagica</name>
    <dbReference type="NCBI Taxonomy" id="699431"/>
    <lineage>
        <taxon>Archaea</taxon>
        <taxon>Methanobacteriati</taxon>
        <taxon>Methanobacteriota</taxon>
        <taxon>Stenosarchaea group</taxon>
        <taxon>Halobacteria</taxon>
        <taxon>Halobacteriales</taxon>
        <taxon>Haloferacaceae</taxon>
    </lineage>
</organism>
<dbReference type="STRING" id="699431.SY89_00178"/>
<dbReference type="InterPro" id="IPR003691">
    <property type="entry name" value="FluC"/>
</dbReference>
<comment type="caution">
    <text evidence="9">The sequence shown here is derived from an EMBL/GenBank/DDBJ whole genome shotgun (WGS) entry which is preliminary data.</text>
</comment>
<dbReference type="PANTHER" id="PTHR28259">
    <property type="entry name" value="FLUORIDE EXPORT PROTEIN 1-RELATED"/>
    <property type="match status" value="1"/>
</dbReference>
<dbReference type="PANTHER" id="PTHR28259:SF1">
    <property type="entry name" value="FLUORIDE EXPORT PROTEIN 1-RELATED"/>
    <property type="match status" value="1"/>
</dbReference>